<evidence type="ECO:0000313" key="1">
    <source>
        <dbReference type="EMBL" id="UOR07417.1"/>
    </source>
</evidence>
<sequence>MKEEDTINTRLAAFLEKTGQSKFALSKKLGVSASAVGYLVGSSERTSKPSADMLEKLVTACPELNLNWLVAGQGPMLRDTEAAKETQCWALLEAETARRQQLQLDYDDLLSRFQQTQAGK</sequence>
<dbReference type="Proteomes" id="UP000829925">
    <property type="component" value="Chromosome"/>
</dbReference>
<name>A0A8T9T0P3_9BACT</name>
<dbReference type="KEGG" id="haei:MUN82_10030"/>
<evidence type="ECO:0000313" key="2">
    <source>
        <dbReference type="Proteomes" id="UP000829925"/>
    </source>
</evidence>
<reference evidence="1 2" key="1">
    <citation type="submission" date="2022-04" db="EMBL/GenBank/DDBJ databases">
        <title>Hymenobacter sp. isolated from the air.</title>
        <authorList>
            <person name="Won M."/>
            <person name="Lee C.-M."/>
            <person name="Woen H.-Y."/>
            <person name="Kwon S.-W."/>
        </authorList>
    </citation>
    <scope>NUCLEOTIDE SEQUENCE [LARGE SCALE GENOMIC DNA]</scope>
    <source>
        <strain evidence="2">5413 J-13</strain>
    </source>
</reference>
<keyword evidence="2" id="KW-1185">Reference proteome</keyword>
<organism evidence="1 2">
    <name type="scientific">Hymenobacter aerilatus</name>
    <dbReference type="NCBI Taxonomy" id="2932251"/>
    <lineage>
        <taxon>Bacteria</taxon>
        <taxon>Pseudomonadati</taxon>
        <taxon>Bacteroidota</taxon>
        <taxon>Cytophagia</taxon>
        <taxon>Cytophagales</taxon>
        <taxon>Hymenobacteraceae</taxon>
        <taxon>Hymenobacter</taxon>
    </lineage>
</organism>
<gene>
    <name evidence="1" type="ORF">MUN82_10030</name>
</gene>
<accession>A0A8T9T0P3</accession>
<proteinExistence type="predicted"/>
<dbReference type="RefSeq" id="WP_245097145.1">
    <property type="nucleotide sequence ID" value="NZ_CP095053.1"/>
</dbReference>
<dbReference type="AlphaFoldDB" id="A0A8T9T0P3"/>
<protein>
    <recommendedName>
        <fullName evidence="3">XRE family transcriptional regulator</fullName>
    </recommendedName>
</protein>
<dbReference type="EMBL" id="CP095053">
    <property type="protein sequence ID" value="UOR07417.1"/>
    <property type="molecule type" value="Genomic_DNA"/>
</dbReference>
<evidence type="ECO:0008006" key="3">
    <source>
        <dbReference type="Google" id="ProtNLM"/>
    </source>
</evidence>